<feature type="non-terminal residue" evidence="22">
    <location>
        <position position="1"/>
    </location>
</feature>
<sequence>LIVKFLLRFQVCCEYGMVHVLSEKGSSKGKDYCILFNSQWAHLPHDLGKASLLQLQDQTASVLCSPSDVPDGGFNNQIPMVMRGNCTFYEKVRLAQINGARGLLIVSRERLVPPGGNRSQYEEIDIPVALLSYTDMLDIGKSFGSSVKGAMYAPNEPVLDYNMVIIFVMAVGTVAIGGYWAGSRDVKKRYMKHKRDDGAEKHDDETVDVTPIMICVFVVMCCSMLVLLYFFYDHLVYVIIGIFCLAASIGLYSCLSPFVRRFPLGKCRIPDNNLPYFHKRPQVRMLLLAVFCISVSVVWGIFRNEDQWAWVLQDALGIAFCLYMLKTIRLPTFKGCTLLLLVLFVYDVFFVFITPFLTKTGESIMVEVAAGPSDSATHEKLPMVLKVPRLNSSPLALCDRPFSLLGFGDILVPGLLVAYCHRFDIQVQSSRVYFVACTIGTRCTFNLHLAQPSLLHTVILACHHSLIFSLQKDLPQPPLVIAPVNCPEPPKDSNAPASQPDTEQMTNPTLHAEEHGPTSPAEELADTSAKTDQSEIPIAQSEEPAGHDKDDLESKCLNAEQNQLE</sequence>
<feature type="compositionally biased region" description="Polar residues" evidence="19">
    <location>
        <begin position="495"/>
        <end position="509"/>
    </location>
</feature>
<evidence type="ECO:0000313" key="22">
    <source>
        <dbReference type="EMBL" id="NWI62181.1"/>
    </source>
</evidence>
<keyword evidence="15 20" id="KW-0472">Membrane</keyword>
<dbReference type="GO" id="GO:0030660">
    <property type="term" value="C:Golgi-associated vesicle membrane"/>
    <property type="evidence" value="ECO:0007669"/>
    <property type="project" value="TreeGrafter"/>
</dbReference>
<evidence type="ECO:0000256" key="13">
    <source>
        <dbReference type="ARBA" id="ARBA00022989"/>
    </source>
</evidence>
<comment type="subcellular location">
    <subcellularLocation>
        <location evidence="4">Cell membrane</location>
        <topology evidence="4">Multi-pass membrane protein</topology>
    </subcellularLocation>
    <subcellularLocation>
        <location evidence="2">Endosome membrane</location>
        <topology evidence="2">Multi-pass membrane protein</topology>
    </subcellularLocation>
    <subcellularLocation>
        <location evidence="5">Golgi apparatus membrane</location>
        <topology evidence="5">Multi-pass membrane protein</topology>
    </subcellularLocation>
    <subcellularLocation>
        <location evidence="1">Lysosome membrane</location>
        <topology evidence="1">Multi-pass membrane protein</topology>
    </subcellularLocation>
    <subcellularLocation>
        <location evidence="3">Membrane</location>
        <topology evidence="3">Multi-pass membrane protein</topology>
        <orientation evidence="3">Lumenal side</orientation>
    </subcellularLocation>
</comment>
<dbReference type="SUPFAM" id="SSF52025">
    <property type="entry name" value="PA domain"/>
    <property type="match status" value="1"/>
</dbReference>
<evidence type="ECO:0000256" key="7">
    <source>
        <dbReference type="ARBA" id="ARBA00022475"/>
    </source>
</evidence>
<evidence type="ECO:0000256" key="19">
    <source>
        <dbReference type="SAM" id="MobiDB-lite"/>
    </source>
</evidence>
<protein>
    <recommendedName>
        <fullName evidence="18">Signal peptide peptidase-like 2B</fullName>
    </recommendedName>
</protein>
<dbReference type="SMART" id="SM00730">
    <property type="entry name" value="PSN"/>
    <property type="match status" value="1"/>
</dbReference>
<dbReference type="FunFam" id="3.50.30.30:FF:000006">
    <property type="entry name" value="Putative signal peptide peptidase-like 2B"/>
    <property type="match status" value="1"/>
</dbReference>
<dbReference type="CDD" id="cd02129">
    <property type="entry name" value="PA_hSPPL_like"/>
    <property type="match status" value="1"/>
</dbReference>
<keyword evidence="23" id="KW-1185">Reference proteome</keyword>
<feature type="non-terminal residue" evidence="22">
    <location>
        <position position="565"/>
    </location>
</feature>
<name>A0A851CWN5_TODME</name>
<evidence type="ECO:0000256" key="17">
    <source>
        <dbReference type="ARBA" id="ARBA00023228"/>
    </source>
</evidence>
<dbReference type="AlphaFoldDB" id="A0A851CWN5"/>
<evidence type="ECO:0000256" key="10">
    <source>
        <dbReference type="ARBA" id="ARBA00022729"/>
    </source>
</evidence>
<dbReference type="InterPro" id="IPR046450">
    <property type="entry name" value="PA_dom_sf"/>
</dbReference>
<keyword evidence="17" id="KW-0458">Lysosome</keyword>
<comment type="similarity">
    <text evidence="6">Belongs to the peptidase A22B family.</text>
</comment>
<evidence type="ECO:0000256" key="1">
    <source>
        <dbReference type="ARBA" id="ARBA00004155"/>
    </source>
</evidence>
<evidence type="ECO:0000259" key="21">
    <source>
        <dbReference type="Pfam" id="PF02225"/>
    </source>
</evidence>
<organism evidence="22 23">
    <name type="scientific">Todus mexicanus</name>
    <name type="common">Puerto Rican tody</name>
    <dbReference type="NCBI Taxonomy" id="135184"/>
    <lineage>
        <taxon>Eukaryota</taxon>
        <taxon>Metazoa</taxon>
        <taxon>Chordata</taxon>
        <taxon>Craniata</taxon>
        <taxon>Vertebrata</taxon>
        <taxon>Euteleostomi</taxon>
        <taxon>Archelosauria</taxon>
        <taxon>Archosauria</taxon>
        <taxon>Dinosauria</taxon>
        <taxon>Saurischia</taxon>
        <taxon>Theropoda</taxon>
        <taxon>Coelurosauria</taxon>
        <taxon>Aves</taxon>
        <taxon>Neognathae</taxon>
        <taxon>Neoaves</taxon>
        <taxon>Telluraves</taxon>
        <taxon>Coraciimorphae</taxon>
        <taxon>Coraciiformes</taxon>
        <taxon>Todidae</taxon>
        <taxon>Todus</taxon>
    </lineage>
</organism>
<evidence type="ECO:0000256" key="12">
    <source>
        <dbReference type="ARBA" id="ARBA00022801"/>
    </source>
</evidence>
<evidence type="ECO:0000256" key="18">
    <source>
        <dbReference type="ARBA" id="ARBA00069829"/>
    </source>
</evidence>
<keyword evidence="16" id="KW-0325">Glycoprotein</keyword>
<feature type="transmembrane region" description="Helical" evidence="20">
    <location>
        <begin position="211"/>
        <end position="232"/>
    </location>
</feature>
<keyword evidence="12" id="KW-0378">Hydrolase</keyword>
<keyword evidence="7" id="KW-1003">Cell membrane</keyword>
<dbReference type="Proteomes" id="UP000660247">
    <property type="component" value="Unassembled WGS sequence"/>
</dbReference>
<feature type="transmembrane region" description="Helical" evidence="20">
    <location>
        <begin position="285"/>
        <end position="302"/>
    </location>
</feature>
<dbReference type="InterPro" id="IPR006639">
    <property type="entry name" value="Preselin/SPP"/>
</dbReference>
<accession>A0A851CWN5</accession>
<feature type="compositionally biased region" description="Basic and acidic residues" evidence="19">
    <location>
        <begin position="544"/>
        <end position="554"/>
    </location>
</feature>
<dbReference type="PANTHER" id="PTHR12174:SF39">
    <property type="entry name" value="SIGNAL PEPTIDE PEPTIDASE-LIKE 2B"/>
    <property type="match status" value="1"/>
</dbReference>
<evidence type="ECO:0000256" key="14">
    <source>
        <dbReference type="ARBA" id="ARBA00023034"/>
    </source>
</evidence>
<gene>
    <name evidence="22" type="primary">Sppl2b</name>
    <name evidence="22" type="ORF">TODMEX_R01822</name>
</gene>
<evidence type="ECO:0000256" key="3">
    <source>
        <dbReference type="ARBA" id="ARBA00004366"/>
    </source>
</evidence>
<dbReference type="InterPro" id="IPR003137">
    <property type="entry name" value="PA_domain"/>
</dbReference>
<dbReference type="GO" id="GO:0005765">
    <property type="term" value="C:lysosomal membrane"/>
    <property type="evidence" value="ECO:0007669"/>
    <property type="project" value="UniProtKB-SubCell"/>
</dbReference>
<dbReference type="GO" id="GO:0098554">
    <property type="term" value="C:cytoplasmic side of endoplasmic reticulum membrane"/>
    <property type="evidence" value="ECO:0007669"/>
    <property type="project" value="TreeGrafter"/>
</dbReference>
<evidence type="ECO:0000256" key="2">
    <source>
        <dbReference type="ARBA" id="ARBA00004337"/>
    </source>
</evidence>
<evidence type="ECO:0000256" key="4">
    <source>
        <dbReference type="ARBA" id="ARBA00004651"/>
    </source>
</evidence>
<dbReference type="Pfam" id="PF04258">
    <property type="entry name" value="Peptidase_A22B"/>
    <property type="match status" value="1"/>
</dbReference>
<dbReference type="Gene3D" id="3.50.30.30">
    <property type="match status" value="1"/>
</dbReference>
<evidence type="ECO:0000256" key="9">
    <source>
        <dbReference type="ARBA" id="ARBA00022692"/>
    </source>
</evidence>
<feature type="transmembrane region" description="Helical" evidence="20">
    <location>
        <begin position="337"/>
        <end position="357"/>
    </location>
</feature>
<feature type="transmembrane region" description="Helical" evidence="20">
    <location>
        <begin position="238"/>
        <end position="259"/>
    </location>
</feature>
<dbReference type="EMBL" id="WEIS01002304">
    <property type="protein sequence ID" value="NWI62181.1"/>
    <property type="molecule type" value="Genomic_DNA"/>
</dbReference>
<dbReference type="PANTHER" id="PTHR12174">
    <property type="entry name" value="SIGNAL PEPTIDE PEPTIDASE"/>
    <property type="match status" value="1"/>
</dbReference>
<dbReference type="GO" id="GO:0033619">
    <property type="term" value="P:membrane protein proteolysis"/>
    <property type="evidence" value="ECO:0007669"/>
    <property type="project" value="TreeGrafter"/>
</dbReference>
<feature type="transmembrane region" description="Helical" evidence="20">
    <location>
        <begin position="308"/>
        <end position="325"/>
    </location>
</feature>
<keyword evidence="10" id="KW-0732">Signal</keyword>
<reference evidence="22" key="1">
    <citation type="submission" date="2019-10" db="EMBL/GenBank/DDBJ databases">
        <title>Bird 10,000 Genomes (B10K) Project - Family phase.</title>
        <authorList>
            <person name="Zhang G."/>
        </authorList>
    </citation>
    <scope>NUCLEOTIDE SEQUENCE</scope>
    <source>
        <strain evidence="22">B10K-DU-002-69</strain>
        <tissue evidence="22">Muscle</tissue>
    </source>
</reference>
<evidence type="ECO:0000313" key="23">
    <source>
        <dbReference type="Proteomes" id="UP000660247"/>
    </source>
</evidence>
<evidence type="ECO:0000256" key="11">
    <source>
        <dbReference type="ARBA" id="ARBA00022753"/>
    </source>
</evidence>
<keyword evidence="8" id="KW-0645">Protease</keyword>
<dbReference type="GO" id="GO:0042500">
    <property type="term" value="F:aspartic endopeptidase activity, intramembrane cleaving"/>
    <property type="evidence" value="ECO:0007669"/>
    <property type="project" value="InterPro"/>
</dbReference>
<keyword evidence="13 20" id="KW-1133">Transmembrane helix</keyword>
<dbReference type="Pfam" id="PF02225">
    <property type="entry name" value="PA"/>
    <property type="match status" value="1"/>
</dbReference>
<dbReference type="GO" id="GO:0010008">
    <property type="term" value="C:endosome membrane"/>
    <property type="evidence" value="ECO:0007669"/>
    <property type="project" value="UniProtKB-SubCell"/>
</dbReference>
<dbReference type="InterPro" id="IPR007369">
    <property type="entry name" value="Peptidase_A22B_SPP"/>
</dbReference>
<evidence type="ECO:0000256" key="15">
    <source>
        <dbReference type="ARBA" id="ARBA00023136"/>
    </source>
</evidence>
<evidence type="ECO:0000256" key="8">
    <source>
        <dbReference type="ARBA" id="ARBA00022670"/>
    </source>
</evidence>
<evidence type="ECO:0000256" key="16">
    <source>
        <dbReference type="ARBA" id="ARBA00023180"/>
    </source>
</evidence>
<dbReference type="GO" id="GO:0005886">
    <property type="term" value="C:plasma membrane"/>
    <property type="evidence" value="ECO:0007669"/>
    <property type="project" value="UniProtKB-SubCell"/>
</dbReference>
<proteinExistence type="inferred from homology"/>
<keyword evidence="14" id="KW-0333">Golgi apparatus</keyword>
<keyword evidence="11" id="KW-0967">Endosome</keyword>
<evidence type="ECO:0000256" key="20">
    <source>
        <dbReference type="SAM" id="Phobius"/>
    </source>
</evidence>
<feature type="transmembrane region" description="Helical" evidence="20">
    <location>
        <begin position="161"/>
        <end position="182"/>
    </location>
</feature>
<feature type="domain" description="PA" evidence="21">
    <location>
        <begin position="64"/>
        <end position="138"/>
    </location>
</feature>
<comment type="caution">
    <text evidence="22">The sequence shown here is derived from an EMBL/GenBank/DDBJ whole genome shotgun (WGS) entry which is preliminary data.</text>
</comment>
<keyword evidence="9 20" id="KW-0812">Transmembrane</keyword>
<feature type="region of interest" description="Disordered" evidence="19">
    <location>
        <begin position="484"/>
        <end position="565"/>
    </location>
</feature>
<evidence type="ECO:0000256" key="6">
    <source>
        <dbReference type="ARBA" id="ARBA00006859"/>
    </source>
</evidence>
<dbReference type="GO" id="GO:0098553">
    <property type="term" value="C:lumenal side of endoplasmic reticulum membrane"/>
    <property type="evidence" value="ECO:0007669"/>
    <property type="project" value="TreeGrafter"/>
</dbReference>
<dbReference type="GO" id="GO:0000139">
    <property type="term" value="C:Golgi membrane"/>
    <property type="evidence" value="ECO:0007669"/>
    <property type="project" value="UniProtKB-SubCell"/>
</dbReference>
<dbReference type="OrthoDB" id="29661at2759"/>
<evidence type="ECO:0000256" key="5">
    <source>
        <dbReference type="ARBA" id="ARBA00004653"/>
    </source>
</evidence>